<protein>
    <submittedName>
        <fullName evidence="2">Uncharacterized protein DUF4199</fullName>
    </submittedName>
</protein>
<keyword evidence="3" id="KW-1185">Reference proteome</keyword>
<dbReference type="Proteomes" id="UP000295260">
    <property type="component" value="Unassembled WGS sequence"/>
</dbReference>
<organism evidence="2 3">
    <name type="scientific">Flavobacterium dankookense</name>
    <dbReference type="NCBI Taxonomy" id="706186"/>
    <lineage>
        <taxon>Bacteria</taxon>
        <taxon>Pseudomonadati</taxon>
        <taxon>Bacteroidota</taxon>
        <taxon>Flavobacteriia</taxon>
        <taxon>Flavobacteriales</taxon>
        <taxon>Flavobacteriaceae</taxon>
        <taxon>Flavobacterium</taxon>
    </lineage>
</organism>
<proteinExistence type="predicted"/>
<dbReference type="InterPro" id="IPR025250">
    <property type="entry name" value="DUF4199"/>
</dbReference>
<dbReference type="AlphaFoldDB" id="A0A4R6QF13"/>
<keyword evidence="1" id="KW-0812">Transmembrane</keyword>
<dbReference type="RefSeq" id="WP_133531986.1">
    <property type="nucleotide sequence ID" value="NZ_SNXR01000011.1"/>
</dbReference>
<dbReference type="EMBL" id="SNXR01000011">
    <property type="protein sequence ID" value="TDP61035.1"/>
    <property type="molecule type" value="Genomic_DNA"/>
</dbReference>
<comment type="caution">
    <text evidence="2">The sequence shown here is derived from an EMBL/GenBank/DDBJ whole genome shotgun (WGS) entry which is preliminary data.</text>
</comment>
<feature type="transmembrane region" description="Helical" evidence="1">
    <location>
        <begin position="21"/>
        <end position="41"/>
    </location>
</feature>
<reference evidence="2 3" key="1">
    <citation type="submission" date="2019-03" db="EMBL/GenBank/DDBJ databases">
        <title>Genomic Encyclopedia of Archaeal and Bacterial Type Strains, Phase II (KMG-II): from individual species to whole genera.</title>
        <authorList>
            <person name="Goeker M."/>
        </authorList>
    </citation>
    <scope>NUCLEOTIDE SEQUENCE [LARGE SCALE GENOMIC DNA]</scope>
    <source>
        <strain evidence="2 3">DSM 25687</strain>
    </source>
</reference>
<evidence type="ECO:0000256" key="1">
    <source>
        <dbReference type="SAM" id="Phobius"/>
    </source>
</evidence>
<dbReference type="Pfam" id="PF13858">
    <property type="entry name" value="DUF4199"/>
    <property type="match status" value="1"/>
</dbReference>
<keyword evidence="1" id="KW-1133">Transmembrane helix</keyword>
<evidence type="ECO:0000313" key="3">
    <source>
        <dbReference type="Proteomes" id="UP000295260"/>
    </source>
</evidence>
<accession>A0A4R6QF13</accession>
<gene>
    <name evidence="2" type="ORF">BC748_0643</name>
</gene>
<sequence>MKSKIHEHEKNNLKTVSKKIIITHGLIAGFIVAAFMVYGTYSHMTNENFEPSMFLGYTGMLIAYLFVFLGIKNFRDKHNNGIISFGKALKIGYWISFIAATIYVGVWLIEYYCFFPDFMDKFVEGSLKKLDKATMTAAEIKAKTDEMNMYKELYKNPIWVILLTYMEILVPIGLLVPLICALILKKKETV</sequence>
<evidence type="ECO:0000313" key="2">
    <source>
        <dbReference type="EMBL" id="TDP61035.1"/>
    </source>
</evidence>
<feature type="transmembrane region" description="Helical" evidence="1">
    <location>
        <begin position="91"/>
        <end position="109"/>
    </location>
</feature>
<name>A0A4R6QF13_9FLAO</name>
<feature type="transmembrane region" description="Helical" evidence="1">
    <location>
        <begin position="53"/>
        <end position="71"/>
    </location>
</feature>
<keyword evidence="1" id="KW-0472">Membrane</keyword>
<dbReference type="OrthoDB" id="6384283at2"/>
<feature type="transmembrane region" description="Helical" evidence="1">
    <location>
        <begin position="158"/>
        <end position="184"/>
    </location>
</feature>